<keyword evidence="3" id="KW-1185">Reference proteome</keyword>
<protein>
    <submittedName>
        <fullName evidence="2">DUF962 domain-containing protein</fullName>
    </submittedName>
</protein>
<evidence type="ECO:0000313" key="2">
    <source>
        <dbReference type="EMBL" id="GAA3962793.1"/>
    </source>
</evidence>
<dbReference type="RefSeq" id="WP_344806017.1">
    <property type="nucleotide sequence ID" value="NZ_BAABBO010000009.1"/>
</dbReference>
<evidence type="ECO:0000256" key="1">
    <source>
        <dbReference type="SAM" id="Phobius"/>
    </source>
</evidence>
<evidence type="ECO:0000313" key="3">
    <source>
        <dbReference type="Proteomes" id="UP001501337"/>
    </source>
</evidence>
<keyword evidence="1" id="KW-0472">Membrane</keyword>
<feature type="transmembrane region" description="Helical" evidence="1">
    <location>
        <begin position="130"/>
        <end position="151"/>
    </location>
</feature>
<dbReference type="EMBL" id="BAABBO010000009">
    <property type="protein sequence ID" value="GAA3962793.1"/>
    <property type="molecule type" value="Genomic_DNA"/>
</dbReference>
<comment type="caution">
    <text evidence="2">The sequence shown here is derived from an EMBL/GenBank/DDBJ whole genome shotgun (WGS) entry which is preliminary data.</text>
</comment>
<dbReference type="InterPro" id="IPR009305">
    <property type="entry name" value="Mpo1-like"/>
</dbReference>
<accession>A0ABP7PBC4</accession>
<keyword evidence="1" id="KW-0812">Transmembrane</keyword>
<organism evidence="2 3">
    <name type="scientific">Allohahella marinimesophila</name>
    <dbReference type="NCBI Taxonomy" id="1054972"/>
    <lineage>
        <taxon>Bacteria</taxon>
        <taxon>Pseudomonadati</taxon>
        <taxon>Pseudomonadota</taxon>
        <taxon>Gammaproteobacteria</taxon>
        <taxon>Oceanospirillales</taxon>
        <taxon>Hahellaceae</taxon>
        <taxon>Allohahella</taxon>
    </lineage>
</organism>
<sequence length="180" mass="19361">MKTLVDQLSQYALYHRDKRNIATHFFGIPMIVLGVAVLLGRPQFEVGTMALSPAAIVAAVGCLYYLILSLPLGLIMSVLFGAAVYCSHVLAAGSTGVWLSAGIGLFVVGWVIQFVGHYYEGKKPAFVDDIMGLAIGPLFVVAEACFMLGMFKKLEADIVARSGETYIRDMNSGATPTVKH</sequence>
<keyword evidence="1" id="KW-1133">Transmembrane helix</keyword>
<dbReference type="Pfam" id="PF06127">
    <property type="entry name" value="Mpo1-like"/>
    <property type="match status" value="1"/>
</dbReference>
<dbReference type="PANTHER" id="PTHR28026">
    <property type="entry name" value="DUF962 DOMAIN PROTEIN (AFU_ORTHOLOGUE AFUA_8G05310)"/>
    <property type="match status" value="1"/>
</dbReference>
<dbReference type="Proteomes" id="UP001501337">
    <property type="component" value="Unassembled WGS sequence"/>
</dbReference>
<proteinExistence type="predicted"/>
<dbReference type="PANTHER" id="PTHR28026:SF9">
    <property type="entry name" value="2-HYDROXY-PALMITIC ACID DIOXYGENASE MPO1"/>
    <property type="match status" value="1"/>
</dbReference>
<reference evidence="3" key="1">
    <citation type="journal article" date="2019" name="Int. J. Syst. Evol. Microbiol.">
        <title>The Global Catalogue of Microorganisms (GCM) 10K type strain sequencing project: providing services to taxonomists for standard genome sequencing and annotation.</title>
        <authorList>
            <consortium name="The Broad Institute Genomics Platform"/>
            <consortium name="The Broad Institute Genome Sequencing Center for Infectious Disease"/>
            <person name="Wu L."/>
            <person name="Ma J."/>
        </authorList>
    </citation>
    <scope>NUCLEOTIDE SEQUENCE [LARGE SCALE GENOMIC DNA]</scope>
    <source>
        <strain evidence="3">JCM 17555</strain>
    </source>
</reference>
<name>A0ABP7PBC4_9GAMM</name>
<feature type="transmembrane region" description="Helical" evidence="1">
    <location>
        <begin position="21"/>
        <end position="40"/>
    </location>
</feature>
<feature type="transmembrane region" description="Helical" evidence="1">
    <location>
        <begin position="46"/>
        <end position="67"/>
    </location>
</feature>
<gene>
    <name evidence="2" type="ORF">GCM10022278_20890</name>
</gene>
<feature type="transmembrane region" description="Helical" evidence="1">
    <location>
        <begin position="97"/>
        <end position="118"/>
    </location>
</feature>